<dbReference type="RefSeq" id="XP_025046929.1">
    <property type="nucleotide sequence ID" value="XM_025191144.1"/>
</dbReference>
<gene>
    <name evidence="9" type="primary">LOC102386958</name>
</gene>
<dbReference type="InterPro" id="IPR051287">
    <property type="entry name" value="TCR_variable_region"/>
</dbReference>
<feature type="domain" description="Ig-like" evidence="7">
    <location>
        <begin position="168"/>
        <end position="291"/>
    </location>
</feature>
<dbReference type="InterPro" id="IPR003599">
    <property type="entry name" value="Ig_sub"/>
</dbReference>
<dbReference type="Gene3D" id="2.60.40.10">
    <property type="entry name" value="Immunoglobulins"/>
    <property type="match status" value="2"/>
</dbReference>
<evidence type="ECO:0000313" key="8">
    <source>
        <dbReference type="Proteomes" id="UP000189705"/>
    </source>
</evidence>
<dbReference type="Proteomes" id="UP000189705">
    <property type="component" value="Unplaced"/>
</dbReference>
<evidence type="ECO:0000256" key="3">
    <source>
        <dbReference type="ARBA" id="ARBA00023170"/>
    </source>
</evidence>
<dbReference type="GO" id="GO:0002250">
    <property type="term" value="P:adaptive immune response"/>
    <property type="evidence" value="ECO:0007669"/>
    <property type="project" value="UniProtKB-KW"/>
</dbReference>
<dbReference type="PANTHER" id="PTHR19367">
    <property type="entry name" value="T-CELL RECEPTOR ALPHA CHAIN V REGION"/>
    <property type="match status" value="1"/>
</dbReference>
<name>A0A3Q0FI31_ALLSI</name>
<sequence length="310" mass="33130">MALLLLACLAGFAGLARAQQDSVTQSPSALVIHAGDTATLSCSFSTSDTYPYLYWYRQHPNRSLEMLMQLYKAEWRKQAGRLSAELHFGNSSGRLAIQGTTLQDSAGYLCALSDTEGSGCCCTVQKGVGGSVGQREGRKPSASWTAEEVDTQIGSTRQTAEWEPSPGPAMQGLCSLLLLCGAARWALAQVSQPPRLTALEGGRLHISCNHNITPHQRMYWYRQPPQGQGAPIFLGSGYDGTSPAGELTMEVYLASRSSTLSRDGARLQDAGIYYCATEDTVTGVEAPAASKPPAQLPATCTQGTCSWLLP</sequence>
<dbReference type="InParanoid" id="A0A3Q0FI31"/>
<accession>A0A3Q0FI31</accession>
<dbReference type="PROSITE" id="PS50835">
    <property type="entry name" value="IG_LIKE"/>
    <property type="match status" value="2"/>
</dbReference>
<evidence type="ECO:0000259" key="7">
    <source>
        <dbReference type="PROSITE" id="PS50835"/>
    </source>
</evidence>
<dbReference type="Pfam" id="PF07686">
    <property type="entry name" value="V-set"/>
    <property type="match status" value="2"/>
</dbReference>
<evidence type="ECO:0000256" key="5">
    <source>
        <dbReference type="ARBA" id="ARBA00043266"/>
    </source>
</evidence>
<dbReference type="InterPro" id="IPR003598">
    <property type="entry name" value="Ig_sub2"/>
</dbReference>
<dbReference type="AlphaFoldDB" id="A0A3Q0FI31"/>
<evidence type="ECO:0000256" key="1">
    <source>
        <dbReference type="ARBA" id="ARBA00022729"/>
    </source>
</evidence>
<feature type="chain" id="PRO_5018198785" evidence="6">
    <location>
        <begin position="19"/>
        <end position="310"/>
    </location>
</feature>
<dbReference type="InterPro" id="IPR007110">
    <property type="entry name" value="Ig-like_dom"/>
</dbReference>
<keyword evidence="5" id="KW-0391">Immunity</keyword>
<dbReference type="STRING" id="38654.A0A3Q0FI31"/>
<dbReference type="InterPro" id="IPR036179">
    <property type="entry name" value="Ig-like_dom_sf"/>
</dbReference>
<dbReference type="InterPro" id="IPR013106">
    <property type="entry name" value="Ig_V-set"/>
</dbReference>
<evidence type="ECO:0000313" key="9">
    <source>
        <dbReference type="RefSeq" id="XP_025046929.1"/>
    </source>
</evidence>
<keyword evidence="5" id="KW-1279">T cell receptor</keyword>
<dbReference type="SUPFAM" id="SSF48726">
    <property type="entry name" value="Immunoglobulin"/>
    <property type="match status" value="2"/>
</dbReference>
<feature type="signal peptide" evidence="6">
    <location>
        <begin position="1"/>
        <end position="18"/>
    </location>
</feature>
<dbReference type="CDD" id="cd00099">
    <property type="entry name" value="IgV"/>
    <property type="match status" value="1"/>
</dbReference>
<dbReference type="GeneID" id="102386958"/>
<dbReference type="GO" id="GO:0042101">
    <property type="term" value="C:T cell receptor complex"/>
    <property type="evidence" value="ECO:0007669"/>
    <property type="project" value="UniProtKB-KW"/>
</dbReference>
<keyword evidence="1 6" id="KW-0732">Signal</keyword>
<organism evidence="8 9">
    <name type="scientific">Alligator sinensis</name>
    <name type="common">Chinese alligator</name>
    <dbReference type="NCBI Taxonomy" id="38654"/>
    <lineage>
        <taxon>Eukaryota</taxon>
        <taxon>Metazoa</taxon>
        <taxon>Chordata</taxon>
        <taxon>Craniata</taxon>
        <taxon>Vertebrata</taxon>
        <taxon>Euteleostomi</taxon>
        <taxon>Archelosauria</taxon>
        <taxon>Archosauria</taxon>
        <taxon>Crocodylia</taxon>
        <taxon>Alligatoridae</taxon>
        <taxon>Alligatorinae</taxon>
        <taxon>Alligator</taxon>
    </lineage>
</organism>
<dbReference type="SMART" id="SM00408">
    <property type="entry name" value="IGc2"/>
    <property type="match status" value="2"/>
</dbReference>
<evidence type="ECO:0000256" key="4">
    <source>
        <dbReference type="ARBA" id="ARBA00023319"/>
    </source>
</evidence>
<dbReference type="PANTHER" id="PTHR19367:SF18">
    <property type="entry name" value="T CELL RECEPTOR ALPHA VARIABLE 16"/>
    <property type="match status" value="1"/>
</dbReference>
<dbReference type="KEGG" id="asn:102386958"/>
<dbReference type="SMART" id="SM00409">
    <property type="entry name" value="IG"/>
    <property type="match status" value="2"/>
</dbReference>
<keyword evidence="4" id="KW-0393">Immunoglobulin domain</keyword>
<dbReference type="InterPro" id="IPR013783">
    <property type="entry name" value="Ig-like_fold"/>
</dbReference>
<keyword evidence="3" id="KW-0675">Receptor</keyword>
<protein>
    <submittedName>
        <fullName evidence="9">Uncharacterized protein LOC102386958</fullName>
    </submittedName>
</protein>
<keyword evidence="2" id="KW-1064">Adaptive immunity</keyword>
<keyword evidence="8" id="KW-1185">Reference proteome</keyword>
<evidence type="ECO:0000256" key="6">
    <source>
        <dbReference type="SAM" id="SignalP"/>
    </source>
</evidence>
<evidence type="ECO:0000256" key="2">
    <source>
        <dbReference type="ARBA" id="ARBA00023130"/>
    </source>
</evidence>
<proteinExistence type="predicted"/>
<dbReference type="SMART" id="SM00406">
    <property type="entry name" value="IGv"/>
    <property type="match status" value="2"/>
</dbReference>
<feature type="domain" description="Ig-like" evidence="7">
    <location>
        <begin position="21"/>
        <end position="114"/>
    </location>
</feature>
<reference evidence="9" key="1">
    <citation type="submission" date="2025-08" db="UniProtKB">
        <authorList>
            <consortium name="RefSeq"/>
        </authorList>
    </citation>
    <scope>IDENTIFICATION</scope>
</reference>